<proteinExistence type="predicted"/>
<dbReference type="AlphaFoldDB" id="A0A0F3MWZ3"/>
<accession>A0A0F3MWZ3</accession>
<reference evidence="1 2" key="1">
    <citation type="submission" date="2015-01" db="EMBL/GenBank/DDBJ databases">
        <title>Genome Sequencing of Rickettsiales.</title>
        <authorList>
            <person name="Daugherty S.C."/>
            <person name="Su Q."/>
            <person name="Abolude K."/>
            <person name="Beier-Sexton M."/>
            <person name="Carlyon J.A."/>
            <person name="Carter R."/>
            <person name="Day N.P."/>
            <person name="Dumler S.J."/>
            <person name="Dyachenko V."/>
            <person name="Godinez A."/>
            <person name="Kurtti T.J."/>
            <person name="Lichay M."/>
            <person name="Mullins K.E."/>
            <person name="Ott S."/>
            <person name="Pappas-Brown V."/>
            <person name="Paris D.H."/>
            <person name="Patel P."/>
            <person name="Richards A.L."/>
            <person name="Sadzewicz L."/>
            <person name="Sears K."/>
            <person name="Seidman D."/>
            <person name="Sengamalay N."/>
            <person name="Stenos J."/>
            <person name="Tallon L.J."/>
            <person name="Vincent G."/>
            <person name="Fraser C.M."/>
            <person name="Munderloh U."/>
            <person name="Dunning-Hotopp J.C."/>
        </authorList>
    </citation>
    <scope>NUCLEOTIDE SEQUENCE [LARGE SCALE GENOMIC DNA]</scope>
    <source>
        <strain evidence="1 2">Pedreira</strain>
    </source>
</reference>
<evidence type="ECO:0000313" key="2">
    <source>
        <dbReference type="Proteomes" id="UP000033475"/>
    </source>
</evidence>
<dbReference type="Proteomes" id="UP000033475">
    <property type="component" value="Unassembled WGS sequence"/>
</dbReference>
<organism evidence="1 2">
    <name type="scientific">Rickettsia felis str. Pedreira</name>
    <dbReference type="NCBI Taxonomy" id="1359196"/>
    <lineage>
        <taxon>Bacteria</taxon>
        <taxon>Pseudomonadati</taxon>
        <taxon>Pseudomonadota</taxon>
        <taxon>Alphaproteobacteria</taxon>
        <taxon>Rickettsiales</taxon>
        <taxon>Rickettsiaceae</taxon>
        <taxon>Rickettsieae</taxon>
        <taxon>Rickettsia</taxon>
        <taxon>spotted fever group</taxon>
    </lineage>
</organism>
<comment type="caution">
    <text evidence="1">The sequence shown here is derived from an EMBL/GenBank/DDBJ whole genome shotgun (WGS) entry which is preliminary data.</text>
</comment>
<sequence length="51" mass="5775">MFENSTSLRGKTASFDEAISGVCYYFTRLPRSLRSLAMTIKIILLIPLSFD</sequence>
<dbReference type="PATRIC" id="fig|1359196.3.peg.1402"/>
<dbReference type="EMBL" id="LANQ01000001">
    <property type="protein sequence ID" value="KJV59054.1"/>
    <property type="molecule type" value="Genomic_DNA"/>
</dbReference>
<evidence type="ECO:0000313" key="1">
    <source>
        <dbReference type="EMBL" id="KJV59054.1"/>
    </source>
</evidence>
<gene>
    <name evidence="1" type="ORF">RFEPED_1451</name>
</gene>
<protein>
    <submittedName>
        <fullName evidence="1">Uncharacterized protein</fullName>
    </submittedName>
</protein>
<name>A0A0F3MWZ3_RICFI</name>